<comment type="caution">
    <text evidence="3">The sequence shown here is derived from an EMBL/GenBank/DDBJ whole genome shotgun (WGS) entry which is preliminary data.</text>
</comment>
<evidence type="ECO:0000313" key="3">
    <source>
        <dbReference type="EMBL" id="MBL7630823.1"/>
    </source>
</evidence>
<sequence>MKPDELILVSVDDHIAEPASMFDAHVPAKYAEFAPRVVDEPGGVQQWYYGALRGRNLGLNAVAGKPPEMFNVDASRYDEMRPGCYDVHERVRDMSAGGQLAGLNFPNWTGFSGQVLNQGPDRDVNLVMIKAYNDWHVDEWCGAYPDRFIPCGILPLFDVEEAAREIHRLADKGCHAVTFSENPEALKMPSIHSGYWAPLFRAACDTGTVLCLHLGSSSRSPMYSSDAPASVNMTGSSIASIFSFAELVWAEFWADFPDLRMALTEGDIGWIPYFLWRAEHVGRRHSGWTRPTFPAGMSGPADVFRKHILTCFISDTVGPRLLDWFDVGNVCWESDFPHSDSSWPNAPEDIIANLGHLTDDVINKITYENALRHFQFDPFATRQRERCTAGALRAEATDVDVVTHVGRAADERDLATWKRITNRAAPSFPAAPAAPAAPRA</sequence>
<dbReference type="PANTHER" id="PTHR21240">
    <property type="entry name" value="2-AMINO-3-CARBOXYLMUCONATE-6-SEMIALDEHYDE DECARBOXYLASE"/>
    <property type="match status" value="1"/>
</dbReference>
<dbReference type="GO" id="GO:0019748">
    <property type="term" value="P:secondary metabolic process"/>
    <property type="evidence" value="ECO:0007669"/>
    <property type="project" value="TreeGrafter"/>
</dbReference>
<keyword evidence="1" id="KW-0456">Lyase</keyword>
<reference evidence="3" key="1">
    <citation type="submission" date="2020-12" db="EMBL/GenBank/DDBJ databases">
        <title>Genomic characterization of non-nitrogen-fixing Frankia strains.</title>
        <authorList>
            <person name="Carlos-Shanley C."/>
            <person name="Guerra T."/>
            <person name="Hahn D."/>
        </authorList>
    </citation>
    <scope>NUCLEOTIDE SEQUENCE</scope>
    <source>
        <strain evidence="3">CN6</strain>
    </source>
</reference>
<dbReference type="Gene3D" id="3.20.20.140">
    <property type="entry name" value="Metal-dependent hydrolases"/>
    <property type="match status" value="1"/>
</dbReference>
<proteinExistence type="predicted"/>
<accession>A0A937UR60</accession>
<protein>
    <submittedName>
        <fullName evidence="3">Amidohydrolase family protein</fullName>
    </submittedName>
</protein>
<dbReference type="SUPFAM" id="SSF51556">
    <property type="entry name" value="Metallo-dependent hydrolases"/>
    <property type="match status" value="1"/>
</dbReference>
<keyword evidence="4" id="KW-1185">Reference proteome</keyword>
<dbReference type="InterPro" id="IPR006680">
    <property type="entry name" value="Amidohydro-rel"/>
</dbReference>
<dbReference type="Pfam" id="PF04909">
    <property type="entry name" value="Amidohydro_2"/>
    <property type="match status" value="1"/>
</dbReference>
<dbReference type="AlphaFoldDB" id="A0A937UR60"/>
<dbReference type="Proteomes" id="UP000604475">
    <property type="component" value="Unassembled WGS sequence"/>
</dbReference>
<dbReference type="InterPro" id="IPR032465">
    <property type="entry name" value="ACMSD"/>
</dbReference>
<dbReference type="GO" id="GO:0005737">
    <property type="term" value="C:cytoplasm"/>
    <property type="evidence" value="ECO:0007669"/>
    <property type="project" value="TreeGrafter"/>
</dbReference>
<organism evidence="3 4">
    <name type="scientific">Frankia nepalensis</name>
    <dbReference type="NCBI Taxonomy" id="1836974"/>
    <lineage>
        <taxon>Bacteria</taxon>
        <taxon>Bacillati</taxon>
        <taxon>Actinomycetota</taxon>
        <taxon>Actinomycetes</taxon>
        <taxon>Frankiales</taxon>
        <taxon>Frankiaceae</taxon>
        <taxon>Frankia</taxon>
    </lineage>
</organism>
<feature type="domain" description="Amidohydrolase-related" evidence="2">
    <location>
        <begin position="129"/>
        <end position="375"/>
    </location>
</feature>
<dbReference type="EMBL" id="JAEACQ010000255">
    <property type="protein sequence ID" value="MBL7630823.1"/>
    <property type="molecule type" value="Genomic_DNA"/>
</dbReference>
<evidence type="ECO:0000256" key="1">
    <source>
        <dbReference type="ARBA" id="ARBA00023239"/>
    </source>
</evidence>
<dbReference type="GO" id="GO:0016787">
    <property type="term" value="F:hydrolase activity"/>
    <property type="evidence" value="ECO:0007669"/>
    <property type="project" value="InterPro"/>
</dbReference>
<dbReference type="PANTHER" id="PTHR21240:SF28">
    <property type="entry name" value="ISO-OROTATE DECARBOXYLASE (EUROFUNG)"/>
    <property type="match status" value="1"/>
</dbReference>
<dbReference type="GO" id="GO:0016831">
    <property type="term" value="F:carboxy-lyase activity"/>
    <property type="evidence" value="ECO:0007669"/>
    <property type="project" value="InterPro"/>
</dbReference>
<evidence type="ECO:0000313" key="4">
    <source>
        <dbReference type="Proteomes" id="UP000604475"/>
    </source>
</evidence>
<name>A0A937UR60_9ACTN</name>
<evidence type="ECO:0000259" key="2">
    <source>
        <dbReference type="Pfam" id="PF04909"/>
    </source>
</evidence>
<dbReference type="RefSeq" id="WP_203000818.1">
    <property type="nucleotide sequence ID" value="NZ_JADWYU010000126.1"/>
</dbReference>
<dbReference type="InterPro" id="IPR032466">
    <property type="entry name" value="Metal_Hydrolase"/>
</dbReference>
<gene>
    <name evidence="3" type="ORF">I7412_27410</name>
</gene>